<dbReference type="PhylomeDB" id="B3RYH3"/>
<dbReference type="KEGG" id="tad:TRIADDRAFT_25871"/>
<dbReference type="RefSeq" id="XP_002112930.1">
    <property type="nucleotide sequence ID" value="XM_002112894.1"/>
</dbReference>
<feature type="region of interest" description="Disordered" evidence="4">
    <location>
        <begin position="591"/>
        <end position="633"/>
    </location>
</feature>
<organism evidence="5 6">
    <name type="scientific">Trichoplax adhaerens</name>
    <name type="common">Trichoplax reptans</name>
    <dbReference type="NCBI Taxonomy" id="10228"/>
    <lineage>
        <taxon>Eukaryota</taxon>
        <taxon>Metazoa</taxon>
        <taxon>Placozoa</taxon>
        <taxon>Uniplacotomia</taxon>
        <taxon>Trichoplacea</taxon>
        <taxon>Trichoplacidae</taxon>
        <taxon>Trichoplax</taxon>
    </lineage>
</organism>
<dbReference type="OMA" id="MEMRADY"/>
<reference evidence="5 6" key="1">
    <citation type="journal article" date="2008" name="Nature">
        <title>The Trichoplax genome and the nature of placozoans.</title>
        <authorList>
            <person name="Srivastava M."/>
            <person name="Begovic E."/>
            <person name="Chapman J."/>
            <person name="Putnam N.H."/>
            <person name="Hellsten U."/>
            <person name="Kawashima T."/>
            <person name="Kuo A."/>
            <person name="Mitros T."/>
            <person name="Salamov A."/>
            <person name="Carpenter M.L."/>
            <person name="Signorovitch A.Y."/>
            <person name="Moreno M.A."/>
            <person name="Kamm K."/>
            <person name="Grimwood J."/>
            <person name="Schmutz J."/>
            <person name="Shapiro H."/>
            <person name="Grigoriev I.V."/>
            <person name="Buss L.W."/>
            <person name="Schierwater B."/>
            <person name="Dellaporta S.L."/>
            <person name="Rokhsar D.S."/>
        </authorList>
    </citation>
    <scope>NUCLEOTIDE SEQUENCE [LARGE SCALE GENOMIC DNA]</scope>
    <source>
        <strain evidence="5 6">Grell-BS-1999</strain>
    </source>
</reference>
<dbReference type="Pfam" id="PF13181">
    <property type="entry name" value="TPR_8"/>
    <property type="match status" value="1"/>
</dbReference>
<accession>B3RYH3</accession>
<gene>
    <name evidence="5" type="ORF">TRIADDRAFT_25871</name>
</gene>
<evidence type="ECO:0008006" key="7">
    <source>
        <dbReference type="Google" id="ProtNLM"/>
    </source>
</evidence>
<dbReference type="SMART" id="SM00028">
    <property type="entry name" value="TPR"/>
    <property type="match status" value="6"/>
</dbReference>
<dbReference type="HOGENOM" id="CLU_006686_0_0_1"/>
<dbReference type="InterPro" id="IPR021183">
    <property type="entry name" value="NatA_aux_su"/>
</dbReference>
<evidence type="ECO:0000256" key="4">
    <source>
        <dbReference type="SAM" id="MobiDB-lite"/>
    </source>
</evidence>
<keyword evidence="1" id="KW-0677">Repeat</keyword>
<protein>
    <recommendedName>
        <fullName evidence="7">N-alpha-acetyltransferase 15, NatA auxiliary subunit</fullName>
    </recommendedName>
</protein>
<dbReference type="OrthoDB" id="10263032at2759"/>
<dbReference type="GO" id="GO:0005737">
    <property type="term" value="C:cytoplasm"/>
    <property type="evidence" value="ECO:0000318"/>
    <property type="project" value="GO_Central"/>
</dbReference>
<dbReference type="InterPro" id="IPR019734">
    <property type="entry name" value="TPR_rpt"/>
</dbReference>
<dbReference type="GO" id="GO:0010698">
    <property type="term" value="F:acetyltransferase activator activity"/>
    <property type="evidence" value="ECO:0000318"/>
    <property type="project" value="GO_Central"/>
</dbReference>
<dbReference type="Proteomes" id="UP000009022">
    <property type="component" value="Unassembled WGS sequence"/>
</dbReference>
<dbReference type="FunFam" id="1.25.40.1040:FF:000003">
    <property type="entry name" value="N-terminal acetyltransferase A, auxiliary subunit"/>
    <property type="match status" value="1"/>
</dbReference>
<dbReference type="FunCoup" id="B3RYH3">
    <property type="interactions" value="2722"/>
</dbReference>
<dbReference type="GeneID" id="6754143"/>
<dbReference type="InterPro" id="IPR011990">
    <property type="entry name" value="TPR-like_helical_dom_sf"/>
</dbReference>
<dbReference type="InParanoid" id="B3RYH3"/>
<evidence type="ECO:0000256" key="2">
    <source>
        <dbReference type="ARBA" id="ARBA00022803"/>
    </source>
</evidence>
<dbReference type="EMBL" id="DS985245">
    <property type="protein sequence ID" value="EDV25040.1"/>
    <property type="molecule type" value="Genomic_DNA"/>
</dbReference>
<dbReference type="SUPFAM" id="SSF48452">
    <property type="entry name" value="TPR-like"/>
    <property type="match status" value="2"/>
</dbReference>
<feature type="compositionally biased region" description="Basic residues" evidence="4">
    <location>
        <begin position="591"/>
        <end position="600"/>
    </location>
</feature>
<evidence type="ECO:0000313" key="6">
    <source>
        <dbReference type="Proteomes" id="UP000009022"/>
    </source>
</evidence>
<dbReference type="eggNOG" id="KOG1156">
    <property type="taxonomic scope" value="Eukaryota"/>
</dbReference>
<dbReference type="Pfam" id="PF12569">
    <property type="entry name" value="NatA_aux_su"/>
    <property type="match status" value="1"/>
</dbReference>
<sequence length="847" mass="98455">MPSQLPPKENNLFKRVVKCYEQKQYKNGLKFAKQILSTPKYADHGETLAMKGLILNCLGKKEEAFDLVRRGLRNDLKSQVCWHVFGLLQRSEKKYDEAIKCYRNALKWDKDNLQILRDLSLLQIQMRDLEGYRDTRYQLLKLRPGQRASWIGYSMACHLLEDFDTALAVLEEYRKTQEVKSYDYEFSEFLLYQNSVYREAGRNKDCLEHLEKYEKQICDQVSIMEVKAIVSYNLGLKDKAEKYYRQLIDRNPSNNDYYTGLVKVLELSTDEMMANLYSEFVEKYKYSHAPKLLRLQVTSGDTFKRYVGDYIKHALRRGSPPLFLNIRPLLKDKTKAKIIEELVLDYSHNLKNHSKLLTDDENKEPPTTYLWTLFFLAQYYDHFRKLDVAMKYVEEVLDHTPTLIEGYTLQAKIYKHADNLQLAAKLMDEARSLDTADRYINSKSAKYQLKIDNIEKAEETCAMFTREGVSAIENLNEMQCMWFQTECAASFLRQGKIGEALKKCHEIDKHFTDIIEDQFDFHTYCMRKMTLKAYISMLRMEDILRSHPFYFKCAVLAIQAYVSLHDNPITETEEDTEVNSDGLTAKELKKLKSKQRRAKKKAELKEEKKADSKDTNDKKKADDNAEPKLDPKKLVQIPDPLDQAIKFLRPLQDWSAETIDTHLYAFDIYYRKGKYLLMLQSLKRARNIDSQNPQLHINIVKFALAVKAKADLNKAVSQVVETELEVLLEGMKLQEFNDNFIERNKNSIAHQSAGAEALNILNPSASDRVLQLCCNLSYDHIETELPVCAKVYKNLQKDTFGKVPESVIETYRKSCSQLFPLAAVFQDNQTASETNEVVSSLSELSVK</sequence>
<dbReference type="Gene3D" id="1.25.40.1040">
    <property type="match status" value="1"/>
</dbReference>
<feature type="compositionally biased region" description="Basic and acidic residues" evidence="4">
    <location>
        <begin position="601"/>
        <end position="633"/>
    </location>
</feature>
<evidence type="ECO:0000256" key="3">
    <source>
        <dbReference type="PROSITE-ProRule" id="PRU00339"/>
    </source>
</evidence>
<name>B3RYH3_TRIAD</name>
<proteinExistence type="predicted"/>
<dbReference type="GO" id="GO:0031415">
    <property type="term" value="C:NatA complex"/>
    <property type="evidence" value="ECO:0000318"/>
    <property type="project" value="GO_Central"/>
</dbReference>
<dbReference type="PROSITE" id="PS50005">
    <property type="entry name" value="TPR"/>
    <property type="match status" value="1"/>
</dbReference>
<dbReference type="Gene3D" id="1.25.40.1010">
    <property type="match status" value="1"/>
</dbReference>
<dbReference type="CTD" id="6754143"/>
<evidence type="ECO:0000256" key="1">
    <source>
        <dbReference type="ARBA" id="ARBA00022737"/>
    </source>
</evidence>
<dbReference type="PANTHER" id="PTHR22767:SF2">
    <property type="entry name" value="N(ALPHA)-ACETYLTRANSFERASE 15_16, ISOFORM A"/>
    <property type="match status" value="1"/>
</dbReference>
<dbReference type="PANTHER" id="PTHR22767">
    <property type="entry name" value="N-TERMINAL ACETYLTRANSFERASE-RELATED"/>
    <property type="match status" value="1"/>
</dbReference>
<dbReference type="STRING" id="10228.B3RYH3"/>
<keyword evidence="6" id="KW-1185">Reference proteome</keyword>
<feature type="repeat" description="TPR" evidence="3">
    <location>
        <begin position="79"/>
        <end position="112"/>
    </location>
</feature>
<dbReference type="PIRSF" id="PIRSF000422">
    <property type="entry name" value="N-terminal-AcTrfase-A_aux_su"/>
    <property type="match status" value="1"/>
</dbReference>
<evidence type="ECO:0000313" key="5">
    <source>
        <dbReference type="EMBL" id="EDV25040.1"/>
    </source>
</evidence>
<keyword evidence="2 3" id="KW-0802">TPR repeat</keyword>
<dbReference type="AlphaFoldDB" id="B3RYH3"/>